<dbReference type="HOGENOM" id="CLU_2053304_0_0_1"/>
<keyword evidence="1" id="KW-0472">Membrane</keyword>
<protein>
    <submittedName>
        <fullName evidence="2">Uncharacterized protein</fullName>
    </submittedName>
</protein>
<dbReference type="Gramene" id="OGLUM05G05170.1">
    <property type="protein sequence ID" value="OGLUM05G05170.1"/>
    <property type="gene ID" value="OGLUM05G05170"/>
</dbReference>
<accession>A0A0D9ZUX2</accession>
<feature type="transmembrane region" description="Helical" evidence="1">
    <location>
        <begin position="21"/>
        <end position="43"/>
    </location>
</feature>
<feature type="transmembrane region" description="Helical" evidence="1">
    <location>
        <begin position="98"/>
        <end position="117"/>
    </location>
</feature>
<evidence type="ECO:0000256" key="1">
    <source>
        <dbReference type="SAM" id="Phobius"/>
    </source>
</evidence>
<keyword evidence="1" id="KW-0812">Transmembrane</keyword>
<evidence type="ECO:0000313" key="3">
    <source>
        <dbReference type="Proteomes" id="UP000026961"/>
    </source>
</evidence>
<evidence type="ECO:0000313" key="2">
    <source>
        <dbReference type="EnsemblPlants" id="OGLUM05G05170.1"/>
    </source>
</evidence>
<dbReference type="EnsemblPlants" id="OGLUM05G05170.1">
    <property type="protein sequence ID" value="OGLUM05G05170.1"/>
    <property type="gene ID" value="OGLUM05G05170"/>
</dbReference>
<reference evidence="2" key="2">
    <citation type="submission" date="2018-05" db="EMBL/GenBank/DDBJ databases">
        <title>OgluRS3 (Oryza glumaepatula Reference Sequence Version 3).</title>
        <authorList>
            <person name="Zhang J."/>
            <person name="Kudrna D."/>
            <person name="Lee S."/>
            <person name="Talag J."/>
            <person name="Welchert J."/>
            <person name="Wing R.A."/>
        </authorList>
    </citation>
    <scope>NUCLEOTIDE SEQUENCE [LARGE SCALE GENOMIC DNA]</scope>
</reference>
<reference evidence="2" key="1">
    <citation type="submission" date="2015-04" db="UniProtKB">
        <authorList>
            <consortium name="EnsemblPlants"/>
        </authorList>
    </citation>
    <scope>IDENTIFICATION</scope>
</reference>
<organism evidence="2">
    <name type="scientific">Oryza glumipatula</name>
    <dbReference type="NCBI Taxonomy" id="40148"/>
    <lineage>
        <taxon>Eukaryota</taxon>
        <taxon>Viridiplantae</taxon>
        <taxon>Streptophyta</taxon>
        <taxon>Embryophyta</taxon>
        <taxon>Tracheophyta</taxon>
        <taxon>Spermatophyta</taxon>
        <taxon>Magnoliopsida</taxon>
        <taxon>Liliopsida</taxon>
        <taxon>Poales</taxon>
        <taxon>Poaceae</taxon>
        <taxon>BOP clade</taxon>
        <taxon>Oryzoideae</taxon>
        <taxon>Oryzeae</taxon>
        <taxon>Oryzinae</taxon>
        <taxon>Oryza</taxon>
    </lineage>
</organism>
<sequence length="120" mass="13591">MSSYKRRVKYFPDCKPRPVHILFAFSVEIALADAFAFLLWQLVELCDPGYKLKEYTLAPASWEYIRSTYSPTVRASSSTSKIIRKDGWKGGNSDEHTLVVVMVLEMIHGCVGGMAWLSKP</sequence>
<keyword evidence="1" id="KW-1133">Transmembrane helix</keyword>
<proteinExistence type="predicted"/>
<keyword evidence="3" id="KW-1185">Reference proteome</keyword>
<dbReference type="AlphaFoldDB" id="A0A0D9ZUX2"/>
<name>A0A0D9ZUX2_9ORYZ</name>
<dbReference type="Proteomes" id="UP000026961">
    <property type="component" value="Chromosome 5"/>
</dbReference>